<gene>
    <name evidence="4" type="ORF">SAMN05660462_00289</name>
</gene>
<evidence type="ECO:0000313" key="5">
    <source>
        <dbReference type="Proteomes" id="UP000198625"/>
    </source>
</evidence>
<dbReference type="InterPro" id="IPR009060">
    <property type="entry name" value="UBA-like_sf"/>
</dbReference>
<organism evidence="4 5">
    <name type="scientific">Proteiniborus ethanoligenes</name>
    <dbReference type="NCBI Taxonomy" id="415015"/>
    <lineage>
        <taxon>Bacteria</taxon>
        <taxon>Bacillati</taxon>
        <taxon>Bacillota</taxon>
        <taxon>Clostridia</taxon>
        <taxon>Eubacteriales</taxon>
        <taxon>Proteiniborus</taxon>
    </lineage>
</organism>
<keyword evidence="2" id="KW-0812">Transmembrane</keyword>
<dbReference type="CDD" id="cd14360">
    <property type="entry name" value="UBA_NAC_like_bac"/>
    <property type="match status" value="1"/>
</dbReference>
<evidence type="ECO:0000256" key="1">
    <source>
        <dbReference type="SAM" id="MobiDB-lite"/>
    </source>
</evidence>
<keyword evidence="2" id="KW-0472">Membrane</keyword>
<dbReference type="Proteomes" id="UP000198625">
    <property type="component" value="Unassembled WGS sequence"/>
</dbReference>
<dbReference type="AlphaFoldDB" id="A0A1H3KRS0"/>
<sequence length="191" mass="21626">MVTLEQVEELRRRANISYEEAKAALEETNGDILEAIVNLEKHNRIQAPKGGGYYNSRNTQQDERKNCQDKNFKRESGKTNSASFGELTGRFFRWCGEIIDKGNKNSFEVIKGEVKVMTIPVTLLALLLLFMFWFTIPLIVVGLFFGYRYMFSGPDLGKENVNRAMDSVAAVAENLKKEVKGEKSNGENSNN</sequence>
<proteinExistence type="predicted"/>
<dbReference type="SUPFAM" id="SSF46934">
    <property type="entry name" value="UBA-like"/>
    <property type="match status" value="1"/>
</dbReference>
<reference evidence="4 5" key="1">
    <citation type="submission" date="2016-10" db="EMBL/GenBank/DDBJ databases">
        <authorList>
            <person name="de Groot N.N."/>
        </authorList>
    </citation>
    <scope>NUCLEOTIDE SEQUENCE [LARGE SCALE GENOMIC DNA]</scope>
    <source>
        <strain evidence="4 5">DSM 21650</strain>
    </source>
</reference>
<dbReference type="EMBL" id="FNQE01000002">
    <property type="protein sequence ID" value="SDY54811.1"/>
    <property type="molecule type" value="Genomic_DNA"/>
</dbReference>
<dbReference type="Pfam" id="PF14242">
    <property type="entry name" value="DUF4342"/>
    <property type="match status" value="1"/>
</dbReference>
<feature type="transmembrane region" description="Helical" evidence="2">
    <location>
        <begin position="121"/>
        <end position="147"/>
    </location>
</feature>
<evidence type="ECO:0000256" key="2">
    <source>
        <dbReference type="SAM" id="Phobius"/>
    </source>
</evidence>
<name>A0A1H3KRS0_9FIRM</name>
<feature type="domain" description="DUF4342" evidence="3">
    <location>
        <begin position="81"/>
        <end position="144"/>
    </location>
</feature>
<evidence type="ECO:0000259" key="3">
    <source>
        <dbReference type="Pfam" id="PF14242"/>
    </source>
</evidence>
<keyword evidence="2" id="KW-1133">Transmembrane helix</keyword>
<accession>A0A1H3KRS0</accession>
<keyword evidence="5" id="KW-1185">Reference proteome</keyword>
<dbReference type="Gene3D" id="1.10.8.10">
    <property type="entry name" value="DNA helicase RuvA subunit, C-terminal domain"/>
    <property type="match status" value="1"/>
</dbReference>
<feature type="region of interest" description="Disordered" evidence="1">
    <location>
        <begin position="48"/>
        <end position="78"/>
    </location>
</feature>
<dbReference type="InterPro" id="IPR025642">
    <property type="entry name" value="DUF4342"/>
</dbReference>
<evidence type="ECO:0000313" key="4">
    <source>
        <dbReference type="EMBL" id="SDY54811.1"/>
    </source>
</evidence>
<dbReference type="RefSeq" id="WP_091726199.1">
    <property type="nucleotide sequence ID" value="NZ_FNQE01000002.1"/>
</dbReference>
<dbReference type="OrthoDB" id="3183239at2"/>
<dbReference type="STRING" id="415015.SAMN05660462_00289"/>
<protein>
    <recommendedName>
        <fullName evidence="3">DUF4342 domain-containing protein</fullName>
    </recommendedName>
</protein>
<feature type="compositionally biased region" description="Basic and acidic residues" evidence="1">
    <location>
        <begin position="60"/>
        <end position="77"/>
    </location>
</feature>